<protein>
    <submittedName>
        <fullName evidence="2">Uncharacterized protein</fullName>
    </submittedName>
</protein>
<name>A0A4U5P2F9_POPAL</name>
<evidence type="ECO:0000256" key="1">
    <source>
        <dbReference type="SAM" id="MobiDB-lite"/>
    </source>
</evidence>
<accession>A0A4U5P2F9</accession>
<proteinExistence type="predicted"/>
<dbReference type="AlphaFoldDB" id="A0A4U5P2F9"/>
<dbReference type="STRING" id="43335.A0A4U5P2F9"/>
<reference evidence="2" key="1">
    <citation type="submission" date="2018-10" db="EMBL/GenBank/DDBJ databases">
        <title>Population genomic analysis revealed the cold adaptation of white poplar.</title>
        <authorList>
            <person name="Liu Y.-J."/>
        </authorList>
    </citation>
    <scope>NUCLEOTIDE SEQUENCE [LARGE SCALE GENOMIC DNA]</scope>
    <source>
        <strain evidence="2">PAL-ZL1</strain>
    </source>
</reference>
<dbReference type="PANTHER" id="PTHR31325">
    <property type="entry name" value="OS01G0798800 PROTEIN-RELATED"/>
    <property type="match status" value="1"/>
</dbReference>
<comment type="caution">
    <text evidence="2">The sequence shown here is derived from an EMBL/GenBank/DDBJ whole genome shotgun (WGS) entry which is preliminary data.</text>
</comment>
<dbReference type="Pfam" id="PF04578">
    <property type="entry name" value="DUF594"/>
    <property type="match status" value="1"/>
</dbReference>
<sequence>MWGVKDRSRDDGEYQRTLRELEGLKDRGPDDEEYQRTSRKSSELVFQGLWKTEKSVLRGGEKLARQLLLLGPEKRWEIINEVWIEMVAYAAAHCPWKEHTQQLRRGGELLTHVSFLMLHLGLSETVRI</sequence>
<dbReference type="InterPro" id="IPR007658">
    <property type="entry name" value="DUF594"/>
</dbReference>
<feature type="region of interest" description="Disordered" evidence="1">
    <location>
        <begin position="1"/>
        <end position="39"/>
    </location>
</feature>
<gene>
    <name evidence="2" type="ORF">D5086_0000234870</name>
</gene>
<evidence type="ECO:0000313" key="2">
    <source>
        <dbReference type="EMBL" id="TKR90288.1"/>
    </source>
</evidence>
<dbReference type="EMBL" id="RCHU01000890">
    <property type="protein sequence ID" value="TKR90288.1"/>
    <property type="molecule type" value="Genomic_DNA"/>
</dbReference>
<organism evidence="2">
    <name type="scientific">Populus alba</name>
    <name type="common">White poplar</name>
    <dbReference type="NCBI Taxonomy" id="43335"/>
    <lineage>
        <taxon>Eukaryota</taxon>
        <taxon>Viridiplantae</taxon>
        <taxon>Streptophyta</taxon>
        <taxon>Embryophyta</taxon>
        <taxon>Tracheophyta</taxon>
        <taxon>Spermatophyta</taxon>
        <taxon>Magnoliopsida</taxon>
        <taxon>eudicotyledons</taxon>
        <taxon>Gunneridae</taxon>
        <taxon>Pentapetalae</taxon>
        <taxon>rosids</taxon>
        <taxon>fabids</taxon>
        <taxon>Malpighiales</taxon>
        <taxon>Salicaceae</taxon>
        <taxon>Saliceae</taxon>
        <taxon>Populus</taxon>
    </lineage>
</organism>